<protein>
    <submittedName>
        <fullName evidence="1">Uncharacterized protein</fullName>
    </submittedName>
</protein>
<name>A0A0F9FZ70_9ZZZZ</name>
<gene>
    <name evidence="1" type="ORF">LCGC14_1892880</name>
</gene>
<accession>A0A0F9FZ70</accession>
<dbReference type="AlphaFoldDB" id="A0A0F9FZ70"/>
<reference evidence="1" key="1">
    <citation type="journal article" date="2015" name="Nature">
        <title>Complex archaea that bridge the gap between prokaryotes and eukaryotes.</title>
        <authorList>
            <person name="Spang A."/>
            <person name="Saw J.H."/>
            <person name="Jorgensen S.L."/>
            <person name="Zaremba-Niedzwiedzka K."/>
            <person name="Martijn J."/>
            <person name="Lind A.E."/>
            <person name="van Eijk R."/>
            <person name="Schleper C."/>
            <person name="Guy L."/>
            <person name="Ettema T.J."/>
        </authorList>
    </citation>
    <scope>NUCLEOTIDE SEQUENCE</scope>
</reference>
<dbReference type="EMBL" id="LAZR01019685">
    <property type="protein sequence ID" value="KKL91618.1"/>
    <property type="molecule type" value="Genomic_DNA"/>
</dbReference>
<proteinExistence type="predicted"/>
<sequence length="229" mass="27117">MTLRVFVEVSDKYLWTLKPFSYLFNVYWSTLQPVVIGGYKKPDFSLPDNFEFYQIDEENYPAKKWSDGMLRFFRAYNDDHFVFMLSDYWLCRTVDIRGVAACHDYIVERPEVLRIDLTDDRLYAGGRKDIGAWGCYDMIETESDTPYQMSTQAAIWSRKLFLSLLIPGKSPWEVELHTRPPESMRVLGTRQMPVRYANALLKGSVDWHQLRRIPTEHLNHIKDNEWLPE</sequence>
<comment type="caution">
    <text evidence="1">The sequence shown here is derived from an EMBL/GenBank/DDBJ whole genome shotgun (WGS) entry which is preliminary data.</text>
</comment>
<organism evidence="1">
    <name type="scientific">marine sediment metagenome</name>
    <dbReference type="NCBI Taxonomy" id="412755"/>
    <lineage>
        <taxon>unclassified sequences</taxon>
        <taxon>metagenomes</taxon>
        <taxon>ecological metagenomes</taxon>
    </lineage>
</organism>
<evidence type="ECO:0000313" key="1">
    <source>
        <dbReference type="EMBL" id="KKL91618.1"/>
    </source>
</evidence>